<reference evidence="4" key="2">
    <citation type="submission" date="2025-09" db="UniProtKB">
        <authorList>
            <consortium name="Ensembl"/>
        </authorList>
    </citation>
    <scope>IDENTIFICATION</scope>
</reference>
<dbReference type="Proteomes" id="UP000594220">
    <property type="component" value="Unplaced"/>
</dbReference>
<reference evidence="4" key="1">
    <citation type="submission" date="2025-08" db="UniProtKB">
        <authorList>
            <consortium name="Ensembl"/>
        </authorList>
    </citation>
    <scope>IDENTIFICATION</scope>
</reference>
<name>A0A7M4ECM9_CROPO</name>
<dbReference type="GO" id="GO:0008073">
    <property type="term" value="F:ornithine decarboxylase inhibitor activity"/>
    <property type="evidence" value="ECO:0007669"/>
    <property type="project" value="InterPro"/>
</dbReference>
<proteinExistence type="inferred from homology"/>
<dbReference type="Pfam" id="PF02100">
    <property type="entry name" value="ODC_AZ"/>
    <property type="match status" value="1"/>
</dbReference>
<sequence>MTGTKGSRTQGKPWQAPTTAGPAQLLTPSWKPQEGLLAWDHAAARARTSGKGEGGEGRGGPWVGKEPGEKWPREKLRLGEGSSPSPATHYSHSQPAWGYLCLLQTALWAVSSCSTGQGRGCFSSPPGSAFPWAPSLLLPSVKESSPSLPCGWCSLLQPLTARTGLSRAGTGSPRSAADEKLTVIQEVPVHDGKPHIIHFQYQVTEVKTTSWDAVLSNQSLFVEIPDGVLADGSKEGLLALLEFAEEKMKVSYVFICFRKSREDRVPLLKTFSFLGFEVVRPDHPYVPSRPDVIFMVYPLEQTSSSDEE</sequence>
<keyword evidence="2" id="KW-0688">Ribosomal frameshifting</keyword>
<feature type="compositionally biased region" description="Polar residues" evidence="3">
    <location>
        <begin position="1"/>
        <end position="18"/>
    </location>
</feature>
<dbReference type="GO" id="GO:0005737">
    <property type="term" value="C:cytoplasm"/>
    <property type="evidence" value="ECO:0007669"/>
    <property type="project" value="TreeGrafter"/>
</dbReference>
<dbReference type="FunFam" id="3.40.630.60:FF:000001">
    <property type="entry name" value="Ornithine decarboxylase antizyme 1"/>
    <property type="match status" value="1"/>
</dbReference>
<dbReference type="Gene3D" id="3.40.630.60">
    <property type="match status" value="1"/>
</dbReference>
<comment type="similarity">
    <text evidence="1">Belongs to the ODC antizyme family.</text>
</comment>
<evidence type="ECO:0000313" key="4">
    <source>
        <dbReference type="Ensembl" id="ENSCPRP00005007444.1"/>
    </source>
</evidence>
<dbReference type="PANTHER" id="PTHR10279:SF6">
    <property type="entry name" value="ORNITHINE DECARBOXYLASE ANTIZYME 2"/>
    <property type="match status" value="1"/>
</dbReference>
<evidence type="ECO:0000256" key="3">
    <source>
        <dbReference type="SAM" id="MobiDB-lite"/>
    </source>
</evidence>
<dbReference type="InterPro" id="IPR016181">
    <property type="entry name" value="Acyl_CoA_acyltransferase"/>
</dbReference>
<evidence type="ECO:0000256" key="2">
    <source>
        <dbReference type="ARBA" id="ARBA00022758"/>
    </source>
</evidence>
<dbReference type="InterPro" id="IPR038581">
    <property type="entry name" value="ODC_AZ_sf"/>
</dbReference>
<dbReference type="Ensembl" id="ENSCPRT00005008722.1">
    <property type="protein sequence ID" value="ENSCPRP00005007444.1"/>
    <property type="gene ID" value="ENSCPRG00005005267.1"/>
</dbReference>
<dbReference type="AlphaFoldDB" id="A0A7M4ECM9"/>
<dbReference type="InterPro" id="IPR002993">
    <property type="entry name" value="ODC_AZ"/>
</dbReference>
<dbReference type="PROSITE" id="PS01337">
    <property type="entry name" value="ODC_AZ"/>
    <property type="match status" value="1"/>
</dbReference>
<protein>
    <submittedName>
        <fullName evidence="4">Ornithine decarboxylase antizyme 2</fullName>
    </submittedName>
</protein>
<dbReference type="PANTHER" id="PTHR10279">
    <property type="entry name" value="ORNITHINE DECARBOXYLASE ANTIZYME"/>
    <property type="match status" value="1"/>
</dbReference>
<dbReference type="GO" id="GO:0005634">
    <property type="term" value="C:nucleus"/>
    <property type="evidence" value="ECO:0007669"/>
    <property type="project" value="TreeGrafter"/>
</dbReference>
<dbReference type="SUPFAM" id="SSF55729">
    <property type="entry name" value="Acyl-CoA N-acyltransferases (Nat)"/>
    <property type="match status" value="1"/>
</dbReference>
<organism evidence="4 5">
    <name type="scientific">Crocodylus porosus</name>
    <name type="common">Saltwater crocodile</name>
    <name type="synonym">Estuarine crocodile</name>
    <dbReference type="NCBI Taxonomy" id="8502"/>
    <lineage>
        <taxon>Eukaryota</taxon>
        <taxon>Metazoa</taxon>
        <taxon>Chordata</taxon>
        <taxon>Craniata</taxon>
        <taxon>Vertebrata</taxon>
        <taxon>Euteleostomi</taxon>
        <taxon>Archelosauria</taxon>
        <taxon>Archosauria</taxon>
        <taxon>Crocodylia</taxon>
        <taxon>Longirostres</taxon>
        <taxon>Crocodylidae</taxon>
        <taxon>Crocodylus</taxon>
    </lineage>
</organism>
<accession>A0A7M4ECM9</accession>
<feature type="region of interest" description="Disordered" evidence="3">
    <location>
        <begin position="1"/>
        <end position="70"/>
    </location>
</feature>
<dbReference type="GO" id="GO:0075523">
    <property type="term" value="P:viral translational frameshifting"/>
    <property type="evidence" value="ECO:0007669"/>
    <property type="project" value="UniProtKB-KW"/>
</dbReference>
<keyword evidence="5" id="KW-1185">Reference proteome</keyword>
<evidence type="ECO:0000313" key="5">
    <source>
        <dbReference type="Proteomes" id="UP000594220"/>
    </source>
</evidence>
<dbReference type="GO" id="GO:0045732">
    <property type="term" value="P:positive regulation of protein catabolic process"/>
    <property type="evidence" value="ECO:0007669"/>
    <property type="project" value="TreeGrafter"/>
</dbReference>
<dbReference type="GeneTree" id="ENSGT00940000157725"/>
<gene>
    <name evidence="4" type="primary">OAZ2</name>
</gene>
<evidence type="ECO:0000256" key="1">
    <source>
        <dbReference type="ARBA" id="ARBA00008796"/>
    </source>
</evidence>